<dbReference type="Proteomes" id="UP001152803">
    <property type="component" value="Unassembled WGS sequence"/>
</dbReference>
<comment type="caution">
    <text evidence="1">The sequence shown here is derived from an EMBL/GenBank/DDBJ whole genome shotgun (WGS) entry which is preliminary data.</text>
</comment>
<accession>A0A9Q1D5B8</accession>
<organism evidence="1 2">
    <name type="scientific">Conger conger</name>
    <name type="common">Conger eel</name>
    <name type="synonym">Muraena conger</name>
    <dbReference type="NCBI Taxonomy" id="82655"/>
    <lineage>
        <taxon>Eukaryota</taxon>
        <taxon>Metazoa</taxon>
        <taxon>Chordata</taxon>
        <taxon>Craniata</taxon>
        <taxon>Vertebrata</taxon>
        <taxon>Euteleostomi</taxon>
        <taxon>Actinopterygii</taxon>
        <taxon>Neopterygii</taxon>
        <taxon>Teleostei</taxon>
        <taxon>Anguilliformes</taxon>
        <taxon>Congridae</taxon>
        <taxon>Conger</taxon>
    </lineage>
</organism>
<proteinExistence type="predicted"/>
<name>A0A9Q1D5B8_CONCO</name>
<protein>
    <submittedName>
        <fullName evidence="1">Uncharacterized protein</fullName>
    </submittedName>
</protein>
<reference evidence="1" key="1">
    <citation type="journal article" date="2023" name="Science">
        <title>Genome structures resolve the early diversification of teleost fishes.</title>
        <authorList>
            <person name="Parey E."/>
            <person name="Louis A."/>
            <person name="Montfort J."/>
            <person name="Bouchez O."/>
            <person name="Roques C."/>
            <person name="Iampietro C."/>
            <person name="Lluch J."/>
            <person name="Castinel A."/>
            <person name="Donnadieu C."/>
            <person name="Desvignes T."/>
            <person name="Floi Bucao C."/>
            <person name="Jouanno E."/>
            <person name="Wen M."/>
            <person name="Mejri S."/>
            <person name="Dirks R."/>
            <person name="Jansen H."/>
            <person name="Henkel C."/>
            <person name="Chen W.J."/>
            <person name="Zahm M."/>
            <person name="Cabau C."/>
            <person name="Klopp C."/>
            <person name="Thompson A.W."/>
            <person name="Robinson-Rechavi M."/>
            <person name="Braasch I."/>
            <person name="Lecointre G."/>
            <person name="Bobe J."/>
            <person name="Postlethwait J.H."/>
            <person name="Berthelot C."/>
            <person name="Roest Crollius H."/>
            <person name="Guiguen Y."/>
        </authorList>
    </citation>
    <scope>NUCLEOTIDE SEQUENCE</scope>
    <source>
        <strain evidence="1">Concon-B</strain>
    </source>
</reference>
<evidence type="ECO:0000313" key="1">
    <source>
        <dbReference type="EMBL" id="KAJ8258828.1"/>
    </source>
</evidence>
<dbReference type="AlphaFoldDB" id="A0A9Q1D5B8"/>
<dbReference type="EMBL" id="JAFJMO010000013">
    <property type="protein sequence ID" value="KAJ8258828.1"/>
    <property type="molecule type" value="Genomic_DNA"/>
</dbReference>
<gene>
    <name evidence="1" type="ORF">COCON_G00178400</name>
</gene>
<keyword evidence="2" id="KW-1185">Reference proteome</keyword>
<evidence type="ECO:0000313" key="2">
    <source>
        <dbReference type="Proteomes" id="UP001152803"/>
    </source>
</evidence>
<sequence>MPTANTTSDHLPCCMGIWLRTSNPVRISRNRCGSRSVVRSLAQFSSQFFSDGCFPPVGLCLHCQSEQGRWCSFNKNEVY</sequence>